<dbReference type="InterPro" id="IPR036061">
    <property type="entry name" value="CheW-like_dom_sf"/>
</dbReference>
<dbReference type="Gene3D" id="1.10.287.560">
    <property type="entry name" value="Histidine kinase CheA-like, homodimeric domain"/>
    <property type="match status" value="1"/>
</dbReference>
<dbReference type="InterPro" id="IPR002545">
    <property type="entry name" value="CheW-lke_dom"/>
</dbReference>
<feature type="compositionally biased region" description="Polar residues" evidence="14">
    <location>
        <begin position="319"/>
        <end position="328"/>
    </location>
</feature>
<dbReference type="CDD" id="cd00731">
    <property type="entry name" value="CheA_reg"/>
    <property type="match status" value="1"/>
</dbReference>
<dbReference type="PROSITE" id="PS50109">
    <property type="entry name" value="HIS_KIN"/>
    <property type="match status" value="1"/>
</dbReference>
<feature type="region of interest" description="Disordered" evidence="14">
    <location>
        <begin position="261"/>
        <end position="328"/>
    </location>
</feature>
<dbReference type="SUPFAM" id="SSF50341">
    <property type="entry name" value="CheW-like"/>
    <property type="match status" value="1"/>
</dbReference>
<evidence type="ECO:0000256" key="4">
    <source>
        <dbReference type="ARBA" id="ARBA00022500"/>
    </source>
</evidence>
<evidence type="ECO:0000259" key="16">
    <source>
        <dbReference type="PROSITE" id="PS50851"/>
    </source>
</evidence>
<evidence type="ECO:0000256" key="11">
    <source>
        <dbReference type="ARBA" id="ARBA00035100"/>
    </source>
</evidence>
<dbReference type="Gene3D" id="2.30.30.40">
    <property type="entry name" value="SH3 Domains"/>
    <property type="match status" value="1"/>
</dbReference>
<dbReference type="InterPro" id="IPR008207">
    <property type="entry name" value="Sig_transdc_His_kin_Hpt_dom"/>
</dbReference>
<dbReference type="InterPro" id="IPR005467">
    <property type="entry name" value="His_kinase_dom"/>
</dbReference>
<dbReference type="PANTHER" id="PTHR43395:SF10">
    <property type="entry name" value="CHEMOTAXIS PROTEIN CHEA"/>
    <property type="match status" value="1"/>
</dbReference>
<evidence type="ECO:0000256" key="8">
    <source>
        <dbReference type="ARBA" id="ARBA00022777"/>
    </source>
</evidence>
<keyword evidence="8" id="KW-0418">Kinase</keyword>
<dbReference type="EC" id="2.7.13.3" evidence="2"/>
<feature type="domain" description="Histidine kinase" evidence="15">
    <location>
        <begin position="364"/>
        <end position="576"/>
    </location>
</feature>
<keyword evidence="13" id="KW-0175">Coiled coil</keyword>
<keyword evidence="4" id="KW-0145">Chemotaxis</keyword>
<feature type="domain" description="CheW-like" evidence="16">
    <location>
        <begin position="578"/>
        <end position="713"/>
    </location>
</feature>
<evidence type="ECO:0000256" key="14">
    <source>
        <dbReference type="SAM" id="MobiDB-lite"/>
    </source>
</evidence>
<dbReference type="Proteomes" id="UP001465153">
    <property type="component" value="Unassembled WGS sequence"/>
</dbReference>
<comment type="function">
    <text evidence="11">Involved in the transmission of sensory signals from the chemoreceptors to the flagellar motors. CheA is autophosphorylated; it can transfer its phosphate group to either CheB or CheY.</text>
</comment>
<protein>
    <recommendedName>
        <fullName evidence="3">Chemotaxis protein CheA</fullName>
        <ecNumber evidence="2">2.7.13.3</ecNumber>
    </recommendedName>
</protein>
<dbReference type="CDD" id="cd00088">
    <property type="entry name" value="HPT"/>
    <property type="match status" value="1"/>
</dbReference>
<dbReference type="PANTHER" id="PTHR43395">
    <property type="entry name" value="SENSOR HISTIDINE KINASE CHEA"/>
    <property type="match status" value="1"/>
</dbReference>
<evidence type="ECO:0000256" key="10">
    <source>
        <dbReference type="ARBA" id="ARBA00023012"/>
    </source>
</evidence>
<dbReference type="RefSeq" id="WP_353303746.1">
    <property type="nucleotide sequence ID" value="NZ_BAABWN010000010.1"/>
</dbReference>
<dbReference type="InterPro" id="IPR037006">
    <property type="entry name" value="CheA-like_homodim_sf"/>
</dbReference>
<dbReference type="Gene3D" id="3.30.565.10">
    <property type="entry name" value="Histidine kinase-like ATPase, C-terminal domain"/>
    <property type="match status" value="1"/>
</dbReference>
<sequence length="724" mass="78584">MSIDLQQFHQVFFEESYEGLDAMEQALLAVSDQEEADPELINTIFRSAHSIKGGSATLGFPEIASFTHVLETLLDEVREGKRELTPEGVELFLQSCDAMRGMIACLESNTPIDTNESKPLLDSFEAMLANAPGADQGGAPEEGIAKAEDAVAQTFFGSDGGGEPPEDGPRQWKIIFKPEPQILLTGNEPIRIFRELEGLGELSVTAKTDEIPEFQQLTLDECFISWEILLTTESDKEEIESAFDWVLDECELSIEEVSSASASVSENAEQAPASAPVPTSAEPENTAESAPAPETKPAPAPEATAKPAPAKKPAAKTSGGESAQSGATSIRVGIDKVDNLINLVGELVITQSMLSELGNNFDLEKLERLSHGLEQLKQNTRELQENVMRIRMLPISFAFNRFPRMIRDLSNKTGKKVELVLMGEHTELDKTVMEQIGDPLVHLVRNAVDHGLEMPDDRVAAGKDETGKIVLAAEHKGGNIVIEISDDGRGMDAEKILGKAREKGIVSAEQELSDQEIYELIFEPGFSTAAEVSDLSGRGVGMDVVRRNIKSLGGRIEIESEMGKGSCIRVHLPLTLAILDGQLVRVGNEVFIVPLVAIVESLQIKPDLVNRVSGNMELYRLREDNVPIIPIYREFNINADNTDLDNALLVVVEGEGSKIGLLVDDLLAQQQVVIKSLESNYRRVDGISGATILGDGSVALILDIPGLISSASQNRRRPQGVRAA</sequence>
<dbReference type="SMART" id="SM00387">
    <property type="entry name" value="HATPase_c"/>
    <property type="match status" value="1"/>
</dbReference>
<dbReference type="InterPro" id="IPR036641">
    <property type="entry name" value="HPT_dom_sf"/>
</dbReference>
<feature type="domain" description="HPt" evidence="17">
    <location>
        <begin position="1"/>
        <end position="106"/>
    </location>
</feature>
<dbReference type="PROSITE" id="PS50851">
    <property type="entry name" value="CHEW"/>
    <property type="match status" value="1"/>
</dbReference>
<dbReference type="Pfam" id="PF02895">
    <property type="entry name" value="H-kinase_dim"/>
    <property type="match status" value="1"/>
</dbReference>
<evidence type="ECO:0000313" key="18">
    <source>
        <dbReference type="EMBL" id="GAA6169125.1"/>
    </source>
</evidence>
<evidence type="ECO:0000259" key="15">
    <source>
        <dbReference type="PROSITE" id="PS50109"/>
    </source>
</evidence>
<dbReference type="InterPro" id="IPR003594">
    <property type="entry name" value="HATPase_dom"/>
</dbReference>
<gene>
    <name evidence="18" type="ORF">NBRC116591_29360</name>
</gene>
<evidence type="ECO:0000256" key="9">
    <source>
        <dbReference type="ARBA" id="ARBA00022840"/>
    </source>
</evidence>
<dbReference type="PROSITE" id="PS50894">
    <property type="entry name" value="HPT"/>
    <property type="match status" value="1"/>
</dbReference>
<comment type="caution">
    <text evidence="18">The sequence shown here is derived from an EMBL/GenBank/DDBJ whole genome shotgun (WGS) entry which is preliminary data.</text>
</comment>
<keyword evidence="10" id="KW-0902">Two-component regulatory system</keyword>
<dbReference type="Gene3D" id="1.20.120.160">
    <property type="entry name" value="HPT domain"/>
    <property type="match status" value="1"/>
</dbReference>
<proteinExistence type="predicted"/>
<dbReference type="InterPro" id="IPR051315">
    <property type="entry name" value="Bact_Chemotaxis_CheA"/>
</dbReference>
<keyword evidence="19" id="KW-1185">Reference proteome</keyword>
<feature type="modified residue" description="Phosphohistidine" evidence="12">
    <location>
        <position position="49"/>
    </location>
</feature>
<keyword evidence="9" id="KW-0067">ATP-binding</keyword>
<dbReference type="Pfam" id="PF01584">
    <property type="entry name" value="CheW"/>
    <property type="match status" value="1"/>
</dbReference>
<feature type="coiled-coil region" evidence="13">
    <location>
        <begin position="363"/>
        <end position="393"/>
    </location>
</feature>
<feature type="compositionally biased region" description="Low complexity" evidence="14">
    <location>
        <begin position="261"/>
        <end position="271"/>
    </location>
</feature>
<dbReference type="SUPFAM" id="SSF47226">
    <property type="entry name" value="Histidine-containing phosphotransfer domain, HPT domain"/>
    <property type="match status" value="1"/>
</dbReference>
<evidence type="ECO:0000256" key="7">
    <source>
        <dbReference type="ARBA" id="ARBA00022741"/>
    </source>
</evidence>
<evidence type="ECO:0000313" key="19">
    <source>
        <dbReference type="Proteomes" id="UP001465153"/>
    </source>
</evidence>
<reference evidence="18 19" key="1">
    <citation type="submission" date="2024-04" db="EMBL/GenBank/DDBJ databases">
        <title>Draft genome sequence of Sessilibacter corallicola NBRC 116591.</title>
        <authorList>
            <person name="Miyakawa T."/>
            <person name="Kusuya Y."/>
            <person name="Miura T."/>
        </authorList>
    </citation>
    <scope>NUCLEOTIDE SEQUENCE [LARGE SCALE GENOMIC DNA]</scope>
    <source>
        <strain evidence="18 19">KU-00831-HH</strain>
    </source>
</reference>
<dbReference type="PRINTS" id="PR00344">
    <property type="entry name" value="BCTRLSENSOR"/>
</dbReference>
<keyword evidence="5 12" id="KW-0597">Phosphoprotein</keyword>
<dbReference type="SUPFAM" id="SSF55874">
    <property type="entry name" value="ATPase domain of HSP90 chaperone/DNA topoisomerase II/histidine kinase"/>
    <property type="match status" value="1"/>
</dbReference>
<feature type="compositionally biased region" description="Low complexity" evidence="14">
    <location>
        <begin position="301"/>
        <end position="318"/>
    </location>
</feature>
<keyword evidence="6" id="KW-0808">Transferase</keyword>
<evidence type="ECO:0000256" key="1">
    <source>
        <dbReference type="ARBA" id="ARBA00000085"/>
    </source>
</evidence>
<dbReference type="SMART" id="SM01231">
    <property type="entry name" value="H-kinase_dim"/>
    <property type="match status" value="1"/>
</dbReference>
<evidence type="ECO:0000256" key="3">
    <source>
        <dbReference type="ARBA" id="ARBA00021495"/>
    </source>
</evidence>
<evidence type="ECO:0000259" key="17">
    <source>
        <dbReference type="PROSITE" id="PS50894"/>
    </source>
</evidence>
<evidence type="ECO:0000256" key="13">
    <source>
        <dbReference type="SAM" id="Coils"/>
    </source>
</evidence>
<organism evidence="18 19">
    <name type="scientific">Sessilibacter corallicola</name>
    <dbReference type="NCBI Taxonomy" id="2904075"/>
    <lineage>
        <taxon>Bacteria</taxon>
        <taxon>Pseudomonadati</taxon>
        <taxon>Pseudomonadota</taxon>
        <taxon>Gammaproteobacteria</taxon>
        <taxon>Cellvibrionales</taxon>
        <taxon>Cellvibrionaceae</taxon>
        <taxon>Sessilibacter</taxon>
    </lineage>
</organism>
<dbReference type="SUPFAM" id="SSF47384">
    <property type="entry name" value="Homodimeric domain of signal transducing histidine kinase"/>
    <property type="match status" value="1"/>
</dbReference>
<evidence type="ECO:0000256" key="12">
    <source>
        <dbReference type="PROSITE-ProRule" id="PRU00110"/>
    </source>
</evidence>
<evidence type="ECO:0000256" key="6">
    <source>
        <dbReference type="ARBA" id="ARBA00022679"/>
    </source>
</evidence>
<dbReference type="InterPro" id="IPR036890">
    <property type="entry name" value="HATPase_C_sf"/>
</dbReference>
<dbReference type="CDD" id="cd16916">
    <property type="entry name" value="HATPase_CheA-like"/>
    <property type="match status" value="1"/>
</dbReference>
<evidence type="ECO:0000256" key="2">
    <source>
        <dbReference type="ARBA" id="ARBA00012438"/>
    </source>
</evidence>
<dbReference type="InterPro" id="IPR004358">
    <property type="entry name" value="Sig_transdc_His_kin-like_C"/>
</dbReference>
<accession>A0ABQ0ABY0</accession>
<comment type="catalytic activity">
    <reaction evidence="1">
        <text>ATP + protein L-histidine = ADP + protein N-phospho-L-histidine.</text>
        <dbReference type="EC" id="2.7.13.3"/>
    </reaction>
</comment>
<dbReference type="SMART" id="SM00260">
    <property type="entry name" value="CheW"/>
    <property type="match status" value="1"/>
</dbReference>
<keyword evidence="7" id="KW-0547">Nucleotide-binding</keyword>
<dbReference type="InterPro" id="IPR036097">
    <property type="entry name" value="HisK_dim/P_sf"/>
</dbReference>
<dbReference type="EMBL" id="BAABWN010000010">
    <property type="protein sequence ID" value="GAA6169125.1"/>
    <property type="molecule type" value="Genomic_DNA"/>
</dbReference>
<dbReference type="SMART" id="SM00073">
    <property type="entry name" value="HPT"/>
    <property type="match status" value="1"/>
</dbReference>
<dbReference type="Pfam" id="PF01627">
    <property type="entry name" value="Hpt"/>
    <property type="match status" value="1"/>
</dbReference>
<evidence type="ECO:0000256" key="5">
    <source>
        <dbReference type="ARBA" id="ARBA00022553"/>
    </source>
</evidence>
<dbReference type="InterPro" id="IPR004105">
    <property type="entry name" value="CheA-like_dim"/>
</dbReference>
<name>A0ABQ0ABY0_9GAMM</name>
<dbReference type="Pfam" id="PF02518">
    <property type="entry name" value="HATPase_c"/>
    <property type="match status" value="1"/>
</dbReference>